<dbReference type="InterPro" id="IPR011538">
    <property type="entry name" value="Nuo51_FMN-bd"/>
</dbReference>
<proteinExistence type="inferred from homology"/>
<protein>
    <recommendedName>
        <fullName evidence="8">Ion-translocating oxidoreductase complex subunit C</fullName>
        <ecNumber evidence="8">7.-.-.-</ecNumber>
    </recommendedName>
    <alternativeName>
        <fullName evidence="8">Rnf electron transport complex subunit C</fullName>
    </alternativeName>
</protein>
<dbReference type="GO" id="GO:0009055">
    <property type="term" value="F:electron transfer activity"/>
    <property type="evidence" value="ECO:0007669"/>
    <property type="project" value="InterPro"/>
</dbReference>
<organism evidence="10 11">
    <name type="scientific">Eubacterium maltosivorans</name>
    <dbReference type="NCBI Taxonomy" id="2041044"/>
    <lineage>
        <taxon>Bacteria</taxon>
        <taxon>Bacillati</taxon>
        <taxon>Bacillota</taxon>
        <taxon>Clostridia</taxon>
        <taxon>Eubacteriales</taxon>
        <taxon>Eubacteriaceae</taxon>
        <taxon>Eubacterium</taxon>
    </lineage>
</organism>
<gene>
    <name evidence="8" type="primary">rnfC</name>
    <name evidence="10" type="ORF">CPZ25_005425</name>
</gene>
<dbReference type="GO" id="GO:0022900">
    <property type="term" value="P:electron transport chain"/>
    <property type="evidence" value="ECO:0007669"/>
    <property type="project" value="UniProtKB-UniRule"/>
</dbReference>
<dbReference type="PROSITE" id="PS00198">
    <property type="entry name" value="4FE4S_FER_1"/>
    <property type="match status" value="2"/>
</dbReference>
<comment type="subunit">
    <text evidence="8">The complex is composed of six subunits: RnfA, RnfB, RnfC, RnfD, RnfE and RnfG.</text>
</comment>
<comment type="function">
    <text evidence="8">Part of a membrane-bound complex that couples electron transfer with translocation of ions across the membrane.</text>
</comment>
<keyword evidence="2 8" id="KW-0004">4Fe-4S</keyword>
<dbReference type="HAMAP" id="MF_00461">
    <property type="entry name" value="RsxC_RnfC"/>
    <property type="match status" value="1"/>
</dbReference>
<dbReference type="Gene3D" id="3.30.70.20">
    <property type="match status" value="1"/>
</dbReference>
<feature type="binding site" evidence="8">
    <location>
        <position position="410"/>
    </location>
    <ligand>
        <name>[4Fe-4S] cluster</name>
        <dbReference type="ChEBI" id="CHEBI:49883"/>
        <label>2</label>
    </ligand>
</feature>
<dbReference type="InterPro" id="IPR017896">
    <property type="entry name" value="4Fe4S_Fe-S-bd"/>
</dbReference>
<dbReference type="InterPro" id="IPR026902">
    <property type="entry name" value="RnfC_N"/>
</dbReference>
<feature type="domain" description="4Fe-4S ferredoxin-type" evidence="9">
    <location>
        <begin position="361"/>
        <end position="393"/>
    </location>
</feature>
<dbReference type="InterPro" id="IPR017900">
    <property type="entry name" value="4Fe4S_Fe_S_CS"/>
</dbReference>
<dbReference type="Pfam" id="PF10531">
    <property type="entry name" value="SLBB"/>
    <property type="match status" value="1"/>
</dbReference>
<dbReference type="PROSITE" id="PS51379">
    <property type="entry name" value="4FE4S_FER_2"/>
    <property type="match status" value="1"/>
</dbReference>
<evidence type="ECO:0000259" key="9">
    <source>
        <dbReference type="PROSITE" id="PS51379"/>
    </source>
</evidence>
<keyword evidence="1 8" id="KW-0813">Transport</keyword>
<dbReference type="GO" id="GO:0051539">
    <property type="term" value="F:4 iron, 4 sulfur cluster binding"/>
    <property type="evidence" value="ECO:0007669"/>
    <property type="project" value="UniProtKB-KW"/>
</dbReference>
<dbReference type="PANTHER" id="PTHR43034:SF2">
    <property type="entry name" value="ION-TRANSLOCATING OXIDOREDUCTASE COMPLEX SUBUNIT C"/>
    <property type="match status" value="1"/>
</dbReference>
<dbReference type="InterPro" id="IPR037225">
    <property type="entry name" value="Nuo51_FMN-bd_sf"/>
</dbReference>
<sequence length="446" mass="48348">MELKEKQKTFRGGIHPPYRKKRTASVSVKVAAEPKVVTIPMSLHIGAPCTPVVKKGDMVYLGQKVGEANGFVSAPVHSSVSGTVIAVEERAHPNGEMIMSVVIESDGKNTVDPSIKPYGNFRKYEPKQIIDIIREAGIVGMGGATFPTHVKLSIPPDKKVDSVILNGAECEPYLTADHHLMLARPKRIVQGLRIAMRAVGVDKGYIGVESNKPNAIEKLRKAITEKDNIEVVVLETKYPQGAEKQLIKAVTDREVPSGGLPADAGVVVMNVGTACQIAITFETGLPLHKRLLTCTGNAVKNARTMEVKVGVPYQEVIDQCGGFAKKPYKVISGGPMMGVTLFSTDVPIMKGTSGILCLTKGAAYIPEPSNCIRCGKCAEACPIHLQPLYLAAYSEKERWEKCEEYHALDCIECGSCSFICPAKRTLVSSIRVAKRQITALKQKEKK</sequence>
<accession>A0A4P9C7T1</accession>
<dbReference type="GO" id="GO:0005886">
    <property type="term" value="C:plasma membrane"/>
    <property type="evidence" value="ECO:0007669"/>
    <property type="project" value="UniProtKB-SubCell"/>
</dbReference>
<dbReference type="InterPro" id="IPR019554">
    <property type="entry name" value="Soluble_ligand-bd"/>
</dbReference>
<evidence type="ECO:0000256" key="4">
    <source>
        <dbReference type="ARBA" id="ARBA00022737"/>
    </source>
</evidence>
<dbReference type="KEGG" id="emt:CPZ25_005425"/>
<evidence type="ECO:0000256" key="8">
    <source>
        <dbReference type="HAMAP-Rule" id="MF_00461"/>
    </source>
</evidence>
<feature type="binding site" evidence="8">
    <location>
        <position position="371"/>
    </location>
    <ligand>
        <name>[4Fe-4S] cluster</name>
        <dbReference type="ChEBI" id="CHEBI:49883"/>
        <label>1</label>
    </ligand>
</feature>
<keyword evidence="6 8" id="KW-0408">Iron</keyword>
<comment type="subcellular location">
    <subcellularLocation>
        <location evidence="8">Cell membrane</location>
        <topology evidence="8">Peripheral membrane protein</topology>
    </subcellularLocation>
</comment>
<evidence type="ECO:0000256" key="1">
    <source>
        <dbReference type="ARBA" id="ARBA00022448"/>
    </source>
</evidence>
<evidence type="ECO:0000256" key="2">
    <source>
        <dbReference type="ARBA" id="ARBA00022485"/>
    </source>
</evidence>
<dbReference type="Pfam" id="PF12838">
    <property type="entry name" value="Fer4_7"/>
    <property type="match status" value="1"/>
</dbReference>
<dbReference type="Gene3D" id="3.10.20.600">
    <property type="match status" value="1"/>
</dbReference>
<evidence type="ECO:0000313" key="10">
    <source>
        <dbReference type="EMBL" id="QCT70791.1"/>
    </source>
</evidence>
<reference evidence="10 11" key="1">
    <citation type="submission" date="2018-05" db="EMBL/GenBank/DDBJ databases">
        <title>Genome comparison of Eubacterium sp.</title>
        <authorList>
            <person name="Feng Y."/>
            <person name="Sanchez-Andrea I."/>
            <person name="Stams A.J.M."/>
            <person name="De Vos W.M."/>
        </authorList>
    </citation>
    <scope>NUCLEOTIDE SEQUENCE [LARGE SCALE GENOMIC DNA]</scope>
    <source>
        <strain evidence="10 11">YI</strain>
    </source>
</reference>
<keyword evidence="4 8" id="KW-0677">Repeat</keyword>
<dbReference type="Pfam" id="PF01512">
    <property type="entry name" value="Complex1_51K"/>
    <property type="match status" value="1"/>
</dbReference>
<feature type="binding site" evidence="8">
    <location>
        <position position="377"/>
    </location>
    <ligand>
        <name>[4Fe-4S] cluster</name>
        <dbReference type="ChEBI" id="CHEBI:49883"/>
        <label>1</label>
    </ligand>
</feature>
<dbReference type="GO" id="GO:0046872">
    <property type="term" value="F:metal ion binding"/>
    <property type="evidence" value="ECO:0007669"/>
    <property type="project" value="UniProtKB-KW"/>
</dbReference>
<comment type="cofactor">
    <cofactor evidence="8">
        <name>[4Fe-4S] cluster</name>
        <dbReference type="ChEBI" id="CHEBI:49883"/>
    </cofactor>
    <text evidence="8">Binds 2 [4Fe-4S] clusters per subunit.</text>
</comment>
<evidence type="ECO:0000313" key="11">
    <source>
        <dbReference type="Proteomes" id="UP000218387"/>
    </source>
</evidence>
<dbReference type="SUPFAM" id="SSF46548">
    <property type="entry name" value="alpha-helical ferredoxin"/>
    <property type="match status" value="1"/>
</dbReference>
<evidence type="ECO:0000256" key="5">
    <source>
        <dbReference type="ARBA" id="ARBA00022982"/>
    </source>
</evidence>
<dbReference type="Gene3D" id="3.40.50.11540">
    <property type="entry name" value="NADH-ubiquinone oxidoreductase 51kDa subunit"/>
    <property type="match status" value="1"/>
</dbReference>
<name>A0A4P9C7T1_EUBML</name>
<feature type="binding site" evidence="8">
    <location>
        <position position="374"/>
    </location>
    <ligand>
        <name>[4Fe-4S] cluster</name>
        <dbReference type="ChEBI" id="CHEBI:49883"/>
        <label>1</label>
    </ligand>
</feature>
<evidence type="ECO:0000256" key="7">
    <source>
        <dbReference type="ARBA" id="ARBA00023014"/>
    </source>
</evidence>
<dbReference type="NCBIfam" id="TIGR01945">
    <property type="entry name" value="rnfC"/>
    <property type="match status" value="1"/>
</dbReference>
<dbReference type="NCBIfam" id="NF003454">
    <property type="entry name" value="PRK05035.1"/>
    <property type="match status" value="1"/>
</dbReference>
<dbReference type="PANTHER" id="PTHR43034">
    <property type="entry name" value="ION-TRANSLOCATING OXIDOREDUCTASE COMPLEX SUBUNIT C"/>
    <property type="match status" value="1"/>
</dbReference>
<feature type="binding site" evidence="8">
    <location>
        <position position="381"/>
    </location>
    <ligand>
        <name>[4Fe-4S] cluster</name>
        <dbReference type="ChEBI" id="CHEBI:49883"/>
        <label>2</label>
    </ligand>
</feature>
<dbReference type="RefSeq" id="WP_058694148.1">
    <property type="nucleotide sequence ID" value="NZ_CABJDW020000008.1"/>
</dbReference>
<dbReference type="EMBL" id="CP029487">
    <property type="protein sequence ID" value="QCT70791.1"/>
    <property type="molecule type" value="Genomic_DNA"/>
</dbReference>
<comment type="similarity">
    <text evidence="8">Belongs to the 4Fe4S bacterial-type ferredoxin family. RnfC subfamily.</text>
</comment>
<keyword evidence="8" id="KW-1003">Cell membrane</keyword>
<dbReference type="AlphaFoldDB" id="A0A4P9C7T1"/>
<feature type="binding site" evidence="8">
    <location>
        <position position="420"/>
    </location>
    <ligand>
        <name>[4Fe-4S] cluster</name>
        <dbReference type="ChEBI" id="CHEBI:49883"/>
        <label>1</label>
    </ligand>
</feature>
<feature type="binding site" evidence="8">
    <location>
        <position position="416"/>
    </location>
    <ligand>
        <name>[4Fe-4S] cluster</name>
        <dbReference type="ChEBI" id="CHEBI:49883"/>
        <label>2</label>
    </ligand>
</feature>
<dbReference type="InterPro" id="IPR010208">
    <property type="entry name" value="Ion_transpt_RnfC/RsxC"/>
</dbReference>
<keyword evidence="5 8" id="KW-0249">Electron transport</keyword>
<evidence type="ECO:0000256" key="3">
    <source>
        <dbReference type="ARBA" id="ARBA00022723"/>
    </source>
</evidence>
<dbReference type="EC" id="7.-.-.-" evidence="8"/>
<keyword evidence="3 8" id="KW-0479">Metal-binding</keyword>
<dbReference type="Pfam" id="PF13375">
    <property type="entry name" value="RnfC_N"/>
    <property type="match status" value="1"/>
</dbReference>
<evidence type="ECO:0000256" key="6">
    <source>
        <dbReference type="ARBA" id="ARBA00023004"/>
    </source>
</evidence>
<dbReference type="SUPFAM" id="SSF142019">
    <property type="entry name" value="Nqo1 FMN-binding domain-like"/>
    <property type="match status" value="1"/>
</dbReference>
<keyword evidence="8" id="KW-0472">Membrane</keyword>
<feature type="binding site" evidence="8">
    <location>
        <position position="413"/>
    </location>
    <ligand>
        <name>[4Fe-4S] cluster</name>
        <dbReference type="ChEBI" id="CHEBI:49883"/>
        <label>2</label>
    </ligand>
</feature>
<dbReference type="Proteomes" id="UP000218387">
    <property type="component" value="Chromosome"/>
</dbReference>
<keyword evidence="11" id="KW-1185">Reference proteome</keyword>
<keyword evidence="7 8" id="KW-0411">Iron-sulfur</keyword>
<keyword evidence="8" id="KW-1278">Translocase</keyword>